<keyword evidence="1" id="KW-0472">Membrane</keyword>
<dbReference type="RefSeq" id="WP_139063148.1">
    <property type="nucleotide sequence ID" value="NZ_FLOB01000006.1"/>
</dbReference>
<evidence type="ECO:0008006" key="4">
    <source>
        <dbReference type="Google" id="ProtNLM"/>
    </source>
</evidence>
<evidence type="ECO:0000256" key="1">
    <source>
        <dbReference type="SAM" id="Phobius"/>
    </source>
</evidence>
<protein>
    <recommendedName>
        <fullName evidence="4">DUF1240 domain-containing protein</fullName>
    </recommendedName>
</protein>
<name>A0A1A8TL76_9GAMM</name>
<feature type="transmembrane region" description="Helical" evidence="1">
    <location>
        <begin position="12"/>
        <end position="35"/>
    </location>
</feature>
<reference evidence="2 3" key="1">
    <citation type="submission" date="2016-06" db="EMBL/GenBank/DDBJ databases">
        <authorList>
            <person name="Kjaerup R.B."/>
            <person name="Dalgaard T.S."/>
            <person name="Juul-Madsen H.R."/>
        </authorList>
    </citation>
    <scope>NUCLEOTIDE SEQUENCE [LARGE SCALE GENOMIC DNA]</scope>
    <source>
        <strain evidence="2 3">CECT 8886</strain>
    </source>
</reference>
<evidence type="ECO:0000313" key="3">
    <source>
        <dbReference type="Proteomes" id="UP000092544"/>
    </source>
</evidence>
<sequence length="181" mass="20703">MKNRLSNIKSKDIWVVIAFLIMTLAYTWFMVAIGFNEVVQEIMYPYSSYPVVLHTAGELIILPIWILMWVLILGGVNHLLLTSFEKNIFKVFKRKLMLFLFGVAIISVLVFALDVLIWPISAKANGYFPCPYDTLLFGSKISTAWSKKEAYCYDKGVQARLTTGTFEQVVQVAKYLEGKKQ</sequence>
<keyword evidence="1" id="KW-1133">Transmembrane helix</keyword>
<proteinExistence type="predicted"/>
<organism evidence="2 3">
    <name type="scientific">Marinomonas spartinae</name>
    <dbReference type="NCBI Taxonomy" id="1792290"/>
    <lineage>
        <taxon>Bacteria</taxon>
        <taxon>Pseudomonadati</taxon>
        <taxon>Pseudomonadota</taxon>
        <taxon>Gammaproteobacteria</taxon>
        <taxon>Oceanospirillales</taxon>
        <taxon>Oceanospirillaceae</taxon>
        <taxon>Marinomonas</taxon>
    </lineage>
</organism>
<dbReference type="OrthoDB" id="6312411at2"/>
<evidence type="ECO:0000313" key="2">
    <source>
        <dbReference type="EMBL" id="SBS33507.1"/>
    </source>
</evidence>
<feature type="transmembrane region" description="Helical" evidence="1">
    <location>
        <begin position="96"/>
        <end position="120"/>
    </location>
</feature>
<keyword evidence="1" id="KW-0812">Transmembrane</keyword>
<keyword evidence="3" id="KW-1185">Reference proteome</keyword>
<dbReference type="AlphaFoldDB" id="A0A1A8TL76"/>
<gene>
    <name evidence="2" type="ORF">MSP8886_02774</name>
</gene>
<dbReference type="Proteomes" id="UP000092544">
    <property type="component" value="Unassembled WGS sequence"/>
</dbReference>
<accession>A0A1A8TL76</accession>
<feature type="transmembrane region" description="Helical" evidence="1">
    <location>
        <begin position="55"/>
        <end position="76"/>
    </location>
</feature>
<dbReference type="EMBL" id="FLOB01000006">
    <property type="protein sequence ID" value="SBS33507.1"/>
    <property type="molecule type" value="Genomic_DNA"/>
</dbReference>